<dbReference type="GO" id="GO:0006508">
    <property type="term" value="P:proteolysis"/>
    <property type="evidence" value="ECO:0007669"/>
    <property type="project" value="UniProtKB-KW"/>
</dbReference>
<evidence type="ECO:0000256" key="5">
    <source>
        <dbReference type="ARBA" id="ARBA00023049"/>
    </source>
</evidence>
<keyword evidence="1" id="KW-0645">Protease</keyword>
<feature type="domain" description="Peptidase M12B" evidence="9">
    <location>
        <begin position="1"/>
        <end position="94"/>
    </location>
</feature>
<evidence type="ECO:0000256" key="7">
    <source>
        <dbReference type="ARBA" id="ARBA00023180"/>
    </source>
</evidence>
<dbReference type="InterPro" id="IPR024079">
    <property type="entry name" value="MetalloPept_cat_dom_sf"/>
</dbReference>
<reference evidence="10 11" key="1">
    <citation type="submission" date="2024-11" db="EMBL/GenBank/DDBJ databases">
        <title>Chromosome-level genome assembly of the freshwater bivalve Anodonta woodiana.</title>
        <authorList>
            <person name="Chen X."/>
        </authorList>
    </citation>
    <scope>NUCLEOTIDE SEQUENCE [LARGE SCALE GENOMIC DNA]</scope>
    <source>
        <strain evidence="10">MN2024</strain>
        <tissue evidence="10">Gills</tissue>
    </source>
</reference>
<evidence type="ECO:0000256" key="3">
    <source>
        <dbReference type="ARBA" id="ARBA00022801"/>
    </source>
</evidence>
<feature type="active site" evidence="8">
    <location>
        <position position="32"/>
    </location>
</feature>
<feature type="binding site" evidence="8">
    <location>
        <position position="41"/>
    </location>
    <ligand>
        <name>Zn(2+)</name>
        <dbReference type="ChEBI" id="CHEBI:29105"/>
        <note>catalytic</note>
    </ligand>
</feature>
<dbReference type="Pfam" id="PF01421">
    <property type="entry name" value="Reprolysin"/>
    <property type="match status" value="1"/>
</dbReference>
<dbReference type="GO" id="GO:0008237">
    <property type="term" value="F:metallopeptidase activity"/>
    <property type="evidence" value="ECO:0007669"/>
    <property type="project" value="UniProtKB-KW"/>
</dbReference>
<evidence type="ECO:0000259" key="9">
    <source>
        <dbReference type="PROSITE" id="PS50215"/>
    </source>
</evidence>
<keyword evidence="11" id="KW-1185">Reference proteome</keyword>
<proteinExistence type="predicted"/>
<dbReference type="Gene3D" id="3.40.1620.60">
    <property type="match status" value="1"/>
</dbReference>
<dbReference type="SUPFAM" id="SSF55486">
    <property type="entry name" value="Metalloproteases ('zincins'), catalytic domain"/>
    <property type="match status" value="1"/>
</dbReference>
<dbReference type="GO" id="GO:0046872">
    <property type="term" value="F:metal ion binding"/>
    <property type="evidence" value="ECO:0007669"/>
    <property type="project" value="UniProtKB-KW"/>
</dbReference>
<name>A0ABD3VUK4_SINWO</name>
<dbReference type="InterPro" id="IPR041645">
    <property type="entry name" value="ADAMTS_CR_2"/>
</dbReference>
<feature type="non-terminal residue" evidence="10">
    <location>
        <position position="1"/>
    </location>
</feature>
<evidence type="ECO:0000256" key="2">
    <source>
        <dbReference type="ARBA" id="ARBA00022723"/>
    </source>
</evidence>
<evidence type="ECO:0000256" key="8">
    <source>
        <dbReference type="PROSITE-ProRule" id="PRU00276"/>
    </source>
</evidence>
<dbReference type="Pfam" id="PF17771">
    <property type="entry name" value="ADAMTS_CR_2"/>
    <property type="match status" value="1"/>
</dbReference>
<feature type="binding site" evidence="8">
    <location>
        <position position="31"/>
    </location>
    <ligand>
        <name>Zn(2+)</name>
        <dbReference type="ChEBI" id="CHEBI:29105"/>
        <note>catalytic</note>
    </ligand>
</feature>
<keyword evidence="7" id="KW-0325">Glycoprotein</keyword>
<keyword evidence="4 8" id="KW-0862">Zinc</keyword>
<comment type="caution">
    <text evidence="8">Lacks conserved residue(s) required for the propagation of feature annotation.</text>
</comment>
<comment type="caution">
    <text evidence="10">The sequence shown here is derived from an EMBL/GenBank/DDBJ whole genome shotgun (WGS) entry which is preliminary data.</text>
</comment>
<dbReference type="AlphaFoldDB" id="A0ABD3VUK4"/>
<keyword evidence="5" id="KW-0482">Metalloprotease</keyword>
<evidence type="ECO:0000313" key="10">
    <source>
        <dbReference type="EMBL" id="KAL3865281.1"/>
    </source>
</evidence>
<evidence type="ECO:0000313" key="11">
    <source>
        <dbReference type="Proteomes" id="UP001634394"/>
    </source>
</evidence>
<dbReference type="Gene3D" id="3.40.390.10">
    <property type="entry name" value="Collagenase (Catalytic Domain)"/>
    <property type="match status" value="1"/>
</dbReference>
<protein>
    <recommendedName>
        <fullName evidence="9">Peptidase M12B domain-containing protein</fullName>
    </recommendedName>
</protein>
<dbReference type="InterPro" id="IPR001590">
    <property type="entry name" value="Peptidase_M12B"/>
</dbReference>
<dbReference type="PANTHER" id="PTHR11905:SF159">
    <property type="entry name" value="ADAM METALLOPROTEASE"/>
    <property type="match status" value="1"/>
</dbReference>
<accession>A0ABD3VUK4</accession>
<dbReference type="Proteomes" id="UP001634394">
    <property type="component" value="Unassembled WGS sequence"/>
</dbReference>
<sequence>KAELFGICIPGKRISVFEMRDYFVTVHTATHELGHNLGADHDGVNTAIDCPAEELFIMTPAVPRFDLAKEYSRNPWLFSHCSVRTFKQTLQHRNCLTNPGVVYNMEEWKTFTAQLPGQAYSYNEQCQLINGPTSVFCGTMSADICIDLRCMDPATCTCLNRRFSAARGTTCGPARVMHCLIDIDPFPKCIRC</sequence>
<keyword evidence="6" id="KW-1015">Disulfide bond</keyword>
<dbReference type="PROSITE" id="PS50215">
    <property type="entry name" value="ADAM_MEPRO"/>
    <property type="match status" value="1"/>
</dbReference>
<keyword evidence="2 8" id="KW-0479">Metal-binding</keyword>
<keyword evidence="3" id="KW-0378">Hydrolase</keyword>
<gene>
    <name evidence="10" type="ORF">ACJMK2_006894</name>
</gene>
<dbReference type="EMBL" id="JBJQND010000010">
    <property type="protein sequence ID" value="KAL3865281.1"/>
    <property type="molecule type" value="Genomic_DNA"/>
</dbReference>
<evidence type="ECO:0000256" key="1">
    <source>
        <dbReference type="ARBA" id="ARBA00022670"/>
    </source>
</evidence>
<organism evidence="10 11">
    <name type="scientific">Sinanodonta woodiana</name>
    <name type="common">Chinese pond mussel</name>
    <name type="synonym">Anodonta woodiana</name>
    <dbReference type="NCBI Taxonomy" id="1069815"/>
    <lineage>
        <taxon>Eukaryota</taxon>
        <taxon>Metazoa</taxon>
        <taxon>Spiralia</taxon>
        <taxon>Lophotrochozoa</taxon>
        <taxon>Mollusca</taxon>
        <taxon>Bivalvia</taxon>
        <taxon>Autobranchia</taxon>
        <taxon>Heteroconchia</taxon>
        <taxon>Palaeoheterodonta</taxon>
        <taxon>Unionida</taxon>
        <taxon>Unionoidea</taxon>
        <taxon>Unionidae</taxon>
        <taxon>Unioninae</taxon>
        <taxon>Sinanodonta</taxon>
    </lineage>
</organism>
<evidence type="ECO:0000256" key="4">
    <source>
        <dbReference type="ARBA" id="ARBA00022833"/>
    </source>
</evidence>
<evidence type="ECO:0000256" key="6">
    <source>
        <dbReference type="ARBA" id="ARBA00023157"/>
    </source>
</evidence>
<dbReference type="PANTHER" id="PTHR11905">
    <property type="entry name" value="ADAM A DISINTEGRIN AND METALLOPROTEASE DOMAIN"/>
    <property type="match status" value="1"/>
</dbReference>
<feature type="binding site" evidence="8">
    <location>
        <position position="35"/>
    </location>
    <ligand>
        <name>Zn(2+)</name>
        <dbReference type="ChEBI" id="CHEBI:29105"/>
        <note>catalytic</note>
    </ligand>
</feature>